<evidence type="ECO:0000313" key="2">
    <source>
        <dbReference type="Proteomes" id="UP001209570"/>
    </source>
</evidence>
<protein>
    <recommendedName>
        <fullName evidence="3">Isopenicillin N synthase-like Fe(2+) 2OG dioxygenase domain-containing protein</fullName>
    </recommendedName>
</protein>
<evidence type="ECO:0008006" key="3">
    <source>
        <dbReference type="Google" id="ProtNLM"/>
    </source>
</evidence>
<sequence>MFYPNKWPEEDAFGLQAAMEAYYESMERLAALLFRVFEHCLGLDGGFFAPKIERHTSILSVNHYPPILKQIQKGQLRLAEHTDVDLFTILH</sequence>
<comment type="caution">
    <text evidence="1">The sequence shown here is derived from an EMBL/GenBank/DDBJ whole genome shotgun (WGS) entry which is preliminary data.</text>
</comment>
<dbReference type="SUPFAM" id="SSF51197">
    <property type="entry name" value="Clavaminate synthase-like"/>
    <property type="match status" value="1"/>
</dbReference>
<name>A0AAD5PZU7_PYTIN</name>
<dbReference type="Gene3D" id="2.60.120.330">
    <property type="entry name" value="B-lactam Antibiotic, Isopenicillin N Synthase, Chain"/>
    <property type="match status" value="1"/>
</dbReference>
<gene>
    <name evidence="1" type="ORF">P43SY_011609</name>
</gene>
<evidence type="ECO:0000313" key="1">
    <source>
        <dbReference type="EMBL" id="KAJ0388726.1"/>
    </source>
</evidence>
<reference evidence="1" key="1">
    <citation type="submission" date="2021-12" db="EMBL/GenBank/DDBJ databases">
        <title>Prjna785345.</title>
        <authorList>
            <person name="Rujirawat T."/>
            <person name="Krajaejun T."/>
        </authorList>
    </citation>
    <scope>NUCLEOTIDE SEQUENCE</scope>
    <source>
        <strain evidence="1">Pi057C3</strain>
    </source>
</reference>
<dbReference type="AlphaFoldDB" id="A0AAD5PZU7"/>
<proteinExistence type="predicted"/>
<accession>A0AAD5PZU7</accession>
<organism evidence="1 2">
    <name type="scientific">Pythium insidiosum</name>
    <name type="common">Pythiosis disease agent</name>
    <dbReference type="NCBI Taxonomy" id="114742"/>
    <lineage>
        <taxon>Eukaryota</taxon>
        <taxon>Sar</taxon>
        <taxon>Stramenopiles</taxon>
        <taxon>Oomycota</taxon>
        <taxon>Peronosporomycetes</taxon>
        <taxon>Pythiales</taxon>
        <taxon>Pythiaceae</taxon>
        <taxon>Pythium</taxon>
    </lineage>
</organism>
<dbReference type="Proteomes" id="UP001209570">
    <property type="component" value="Unassembled WGS sequence"/>
</dbReference>
<dbReference type="InterPro" id="IPR027443">
    <property type="entry name" value="IPNS-like_sf"/>
</dbReference>
<dbReference type="EMBL" id="JAKCXM010006882">
    <property type="protein sequence ID" value="KAJ0388726.1"/>
    <property type="molecule type" value="Genomic_DNA"/>
</dbReference>
<keyword evidence="2" id="KW-1185">Reference proteome</keyword>